<proteinExistence type="predicted"/>
<accession>A0ACB8QYL1</accession>
<protein>
    <submittedName>
        <fullName evidence="1">Histidine phosphatase superfamily</fullName>
    </submittedName>
</protein>
<dbReference type="EMBL" id="MU273471">
    <property type="protein sequence ID" value="KAI0036441.1"/>
    <property type="molecule type" value="Genomic_DNA"/>
</dbReference>
<sequence>VRHGESTDNLRSVWAGWKDAPLSNHGVSSPRSAGEALSATPFQAIYASPLKRAFTTAQAIYDAQPSPKPSFTESVLIREQHFGVAEGKPWTYNHEPGLSLEEHFARGIWPVLTGDDERFPDGESHNDLAARADMAIEELVMPHVWQAAREGRKGVHVALVSHGLCISHLITQLLKRNAAEHPGGDYRGLLNTAWSRVEVDVKASKEGEPMEIREDDLPPLSAKVTHVNEHSHITDIKRQGGGIGSAAYDPKQEDIRAFFGGRTSALAHAKSNANDEVAEDGDMTANA</sequence>
<comment type="caution">
    <text evidence="1">The sequence shown here is derived from an EMBL/GenBank/DDBJ whole genome shotgun (WGS) entry which is preliminary data.</text>
</comment>
<reference evidence="1" key="2">
    <citation type="journal article" date="2022" name="New Phytol.">
        <title>Evolutionary transition to the ectomycorrhizal habit in the genomes of a hyperdiverse lineage of mushroom-forming fungi.</title>
        <authorList>
            <person name="Looney B."/>
            <person name="Miyauchi S."/>
            <person name="Morin E."/>
            <person name="Drula E."/>
            <person name="Courty P.E."/>
            <person name="Kohler A."/>
            <person name="Kuo A."/>
            <person name="LaButti K."/>
            <person name="Pangilinan J."/>
            <person name="Lipzen A."/>
            <person name="Riley R."/>
            <person name="Andreopoulos W."/>
            <person name="He G."/>
            <person name="Johnson J."/>
            <person name="Nolan M."/>
            <person name="Tritt A."/>
            <person name="Barry K.W."/>
            <person name="Grigoriev I.V."/>
            <person name="Nagy L.G."/>
            <person name="Hibbett D."/>
            <person name="Henrissat B."/>
            <person name="Matheny P.B."/>
            <person name="Labbe J."/>
            <person name="Martin F.M."/>
        </authorList>
    </citation>
    <scope>NUCLEOTIDE SEQUENCE</scope>
    <source>
        <strain evidence="1">EC-137</strain>
    </source>
</reference>
<gene>
    <name evidence="1" type="ORF">K488DRAFT_41151</name>
</gene>
<reference evidence="1" key="1">
    <citation type="submission" date="2021-02" db="EMBL/GenBank/DDBJ databases">
        <authorList>
            <consortium name="DOE Joint Genome Institute"/>
            <person name="Ahrendt S."/>
            <person name="Looney B.P."/>
            <person name="Miyauchi S."/>
            <person name="Morin E."/>
            <person name="Drula E."/>
            <person name="Courty P.E."/>
            <person name="Chicoki N."/>
            <person name="Fauchery L."/>
            <person name="Kohler A."/>
            <person name="Kuo A."/>
            <person name="Labutti K."/>
            <person name="Pangilinan J."/>
            <person name="Lipzen A."/>
            <person name="Riley R."/>
            <person name="Andreopoulos W."/>
            <person name="He G."/>
            <person name="Johnson J."/>
            <person name="Barry K.W."/>
            <person name="Grigoriev I.V."/>
            <person name="Nagy L."/>
            <person name="Hibbett D."/>
            <person name="Henrissat B."/>
            <person name="Matheny P.B."/>
            <person name="Labbe J."/>
            <person name="Martin F."/>
        </authorList>
    </citation>
    <scope>NUCLEOTIDE SEQUENCE</scope>
    <source>
        <strain evidence="1">EC-137</strain>
    </source>
</reference>
<evidence type="ECO:0000313" key="1">
    <source>
        <dbReference type="EMBL" id="KAI0036441.1"/>
    </source>
</evidence>
<feature type="non-terminal residue" evidence="1">
    <location>
        <position position="1"/>
    </location>
</feature>
<dbReference type="Proteomes" id="UP000814128">
    <property type="component" value="Unassembled WGS sequence"/>
</dbReference>
<keyword evidence="2" id="KW-1185">Reference proteome</keyword>
<organism evidence="1 2">
    <name type="scientific">Vararia minispora EC-137</name>
    <dbReference type="NCBI Taxonomy" id="1314806"/>
    <lineage>
        <taxon>Eukaryota</taxon>
        <taxon>Fungi</taxon>
        <taxon>Dikarya</taxon>
        <taxon>Basidiomycota</taxon>
        <taxon>Agaricomycotina</taxon>
        <taxon>Agaricomycetes</taxon>
        <taxon>Russulales</taxon>
        <taxon>Lachnocladiaceae</taxon>
        <taxon>Vararia</taxon>
    </lineage>
</organism>
<evidence type="ECO:0000313" key="2">
    <source>
        <dbReference type="Proteomes" id="UP000814128"/>
    </source>
</evidence>
<name>A0ACB8QYL1_9AGAM</name>